<dbReference type="InterPro" id="IPR004741">
    <property type="entry name" value="Oxa_For_antiport_fam_transptr"/>
</dbReference>
<dbReference type="NCBIfam" id="TIGR04259">
    <property type="entry name" value="oxa_formateAnti"/>
    <property type="match status" value="1"/>
</dbReference>
<dbReference type="SUPFAM" id="SSF103473">
    <property type="entry name" value="MFS general substrate transporter"/>
    <property type="match status" value="1"/>
</dbReference>
<dbReference type="InterPro" id="IPR020846">
    <property type="entry name" value="MFS_dom"/>
</dbReference>
<dbReference type="InterPro" id="IPR036259">
    <property type="entry name" value="MFS_trans_sf"/>
</dbReference>
<comment type="subcellular location">
    <subcellularLocation>
        <location evidence="1">Membrane</location>
        <topology evidence="1">Multi-pass membrane protein</topology>
    </subcellularLocation>
</comment>
<dbReference type="PANTHER" id="PTHR43385:SF1">
    <property type="entry name" value="RIBOFLAVIN TRANSPORTER RIBJ"/>
    <property type="match status" value="1"/>
</dbReference>
<sequence>MSTAATVADSRENEDPRKAGAKRIWYLILAVLLMCMISGVQYSWTLYARPMQGVLGVSLAAVQVSFTLSQVIQSVSQPGGGYFVDRLGPKLPAMVGGFMVGAGWFAMGFATNLPMLYILYTLSGAGVGIVYGIAINTANRWFPDRRGMASGFTAAGYGLGVLPFLPLITNVIHNPDLGVQAALKITGVIMGGIIILIAFFIRFPGGAKPKKPVPTERDFKTGEMLRTKHFWLCWLSFFSVNFGFLFLVANSAPFGRSMGIVGSVMAICVMMQNLFNGGCRPFWGAVSDKIGRYKTLSIMFGVNAVAMFLFGIVSPLGVPFFILMLAVAFFTAGGSYALFPAINQDLFGTAFSAQNYGCFWAAKAVASIFGGGIGAAVAVNLGWIVAFSISGAMSTLAFIIMTFIVPRLGRPAKKGQPVPVTN</sequence>
<gene>
    <name evidence="6" type="primary">oxlT</name>
    <name evidence="6" type="ORF">NB646_03830</name>
</gene>
<dbReference type="CDD" id="cd17353">
    <property type="entry name" value="MFS_OFA_like"/>
    <property type="match status" value="1"/>
</dbReference>
<dbReference type="InterPro" id="IPR026355">
    <property type="entry name" value="Oxa/Form_antiport"/>
</dbReference>
<dbReference type="PANTHER" id="PTHR43385">
    <property type="entry name" value="RIBOFLAVIN TRANSPORTER RIBJ"/>
    <property type="match status" value="1"/>
</dbReference>
<accession>A0A9E9LF49</accession>
<organism evidence="6">
    <name type="scientific">Oxalobacter aliiformigenes</name>
    <dbReference type="NCBI Taxonomy" id="2946593"/>
    <lineage>
        <taxon>Bacteria</taxon>
        <taxon>Pseudomonadati</taxon>
        <taxon>Pseudomonadota</taxon>
        <taxon>Betaproteobacteria</taxon>
        <taxon>Burkholderiales</taxon>
        <taxon>Oxalobacteraceae</taxon>
        <taxon>Oxalobacter</taxon>
    </lineage>
</organism>
<name>A0A9E9LF49_9BURK</name>
<dbReference type="Proteomes" id="UP001164819">
    <property type="component" value="Chromosome"/>
</dbReference>
<dbReference type="NCBIfam" id="TIGR00890">
    <property type="entry name" value="2A0111"/>
    <property type="match status" value="1"/>
</dbReference>
<evidence type="ECO:0000313" key="6">
    <source>
        <dbReference type="EMBL" id="WAV91872.1"/>
    </source>
</evidence>
<dbReference type="InterPro" id="IPR011701">
    <property type="entry name" value="MFS"/>
</dbReference>
<evidence type="ECO:0000256" key="5">
    <source>
        <dbReference type="ARBA" id="ARBA00023136"/>
    </source>
</evidence>
<dbReference type="GO" id="GO:0016020">
    <property type="term" value="C:membrane"/>
    <property type="evidence" value="ECO:0007669"/>
    <property type="project" value="UniProtKB-SubCell"/>
</dbReference>
<dbReference type="Gene3D" id="1.20.1250.20">
    <property type="entry name" value="MFS general substrate transporter like domains"/>
    <property type="match status" value="2"/>
</dbReference>
<dbReference type="GO" id="GO:0019531">
    <property type="term" value="F:oxalate transmembrane transporter activity"/>
    <property type="evidence" value="ECO:0007669"/>
    <property type="project" value="InterPro"/>
</dbReference>
<evidence type="ECO:0000256" key="3">
    <source>
        <dbReference type="ARBA" id="ARBA00022692"/>
    </source>
</evidence>
<keyword evidence="4" id="KW-1133">Transmembrane helix</keyword>
<proteinExistence type="predicted"/>
<dbReference type="PROSITE" id="PS50850">
    <property type="entry name" value="MFS"/>
    <property type="match status" value="1"/>
</dbReference>
<keyword evidence="5" id="KW-0472">Membrane</keyword>
<evidence type="ECO:0000256" key="1">
    <source>
        <dbReference type="ARBA" id="ARBA00004141"/>
    </source>
</evidence>
<dbReference type="AlphaFoldDB" id="A0A9E9LF49"/>
<evidence type="ECO:0000256" key="4">
    <source>
        <dbReference type="ARBA" id="ARBA00022989"/>
    </source>
</evidence>
<keyword evidence="2" id="KW-0813">Transport</keyword>
<protein>
    <submittedName>
        <fullName evidence="6">Oxalate/formate MFS antiporter</fullName>
    </submittedName>
</protein>
<dbReference type="Pfam" id="PF07690">
    <property type="entry name" value="MFS_1"/>
    <property type="match status" value="1"/>
</dbReference>
<reference evidence="6" key="1">
    <citation type="journal article" date="2022" name="Front. Microbiol.">
        <title>New perspectives on an old grouping: The genomic and phenotypic variability of Oxalobacter formigenes and the implications for calcium oxalate stone prevention.</title>
        <authorList>
            <person name="Chmiel J.A."/>
            <person name="Carr C."/>
            <person name="Stuivenberg G.A."/>
            <person name="Venema R."/>
            <person name="Chanyi R.M."/>
            <person name="Al K.F."/>
            <person name="Giguere D."/>
            <person name="Say H."/>
            <person name="Akouris P.P."/>
            <person name="Dominguez Romero S.A."/>
            <person name="Kwong A."/>
            <person name="Tai V."/>
            <person name="Koval S.F."/>
            <person name="Razvi H."/>
            <person name="Bjazevic J."/>
            <person name="Burton J.P."/>
        </authorList>
    </citation>
    <scope>NUCLEOTIDE SEQUENCE</scope>
    <source>
        <strain evidence="6">OxK</strain>
    </source>
</reference>
<keyword evidence="3" id="KW-0812">Transmembrane</keyword>
<dbReference type="RefSeq" id="WP_269284189.1">
    <property type="nucleotide sequence ID" value="NZ_CP098251.1"/>
</dbReference>
<dbReference type="InterPro" id="IPR052983">
    <property type="entry name" value="MFS_Riboflavin_Transporter"/>
</dbReference>
<dbReference type="EMBL" id="CP098251">
    <property type="protein sequence ID" value="WAV91872.1"/>
    <property type="molecule type" value="Genomic_DNA"/>
</dbReference>
<evidence type="ECO:0000256" key="2">
    <source>
        <dbReference type="ARBA" id="ARBA00022448"/>
    </source>
</evidence>